<dbReference type="EMBL" id="BLJE01000002">
    <property type="protein sequence ID" value="GFE64923.1"/>
    <property type="molecule type" value="Genomic_DNA"/>
</dbReference>
<dbReference type="OrthoDB" id="7605634at2"/>
<dbReference type="AlphaFoldDB" id="A0A6N6JEZ1"/>
<comment type="caution">
    <text evidence="1">The sequence shown here is derived from an EMBL/GenBank/DDBJ whole genome shotgun (WGS) entry which is preliminary data.</text>
</comment>
<accession>A0A6N6JEZ1</accession>
<evidence type="ECO:0008006" key="3">
    <source>
        <dbReference type="Google" id="ProtNLM"/>
    </source>
</evidence>
<evidence type="ECO:0000313" key="2">
    <source>
        <dbReference type="Proteomes" id="UP000436822"/>
    </source>
</evidence>
<name>A0A6N6JEZ1_9RHOB</name>
<sequence>MASFATTVGTTTATISRVSDGVVVPRKELMKRIYAASDGLVTPNDLVGLYCVEPCTQTVKAKDHGDD</sequence>
<keyword evidence="2" id="KW-1185">Reference proteome</keyword>
<protein>
    <recommendedName>
        <fullName evidence="3">Helix-turn-helix protein</fullName>
    </recommendedName>
</protein>
<proteinExistence type="predicted"/>
<organism evidence="1 2">
    <name type="scientific">Litoreibacter roseus</name>
    <dbReference type="NCBI Taxonomy" id="2601869"/>
    <lineage>
        <taxon>Bacteria</taxon>
        <taxon>Pseudomonadati</taxon>
        <taxon>Pseudomonadota</taxon>
        <taxon>Alphaproteobacteria</taxon>
        <taxon>Rhodobacterales</taxon>
        <taxon>Roseobacteraceae</taxon>
        <taxon>Litoreibacter</taxon>
    </lineage>
</organism>
<evidence type="ECO:0000313" key="1">
    <source>
        <dbReference type="EMBL" id="GFE64923.1"/>
    </source>
</evidence>
<dbReference type="Proteomes" id="UP000436822">
    <property type="component" value="Unassembled WGS sequence"/>
</dbReference>
<dbReference type="RefSeq" id="WP_159806447.1">
    <property type="nucleotide sequence ID" value="NZ_BLJE01000002.1"/>
</dbReference>
<reference evidence="1 2" key="1">
    <citation type="submission" date="2019-12" db="EMBL/GenBank/DDBJ databases">
        <title>Litoreibacter badius sp. nov., a novel bacteriochlorophyll a-containing bacterium in the genus Litoreibacter.</title>
        <authorList>
            <person name="Kanamuro M."/>
            <person name="Takabe Y."/>
            <person name="Mori K."/>
            <person name="Takaichi S."/>
            <person name="Hanada S."/>
        </authorList>
    </citation>
    <scope>NUCLEOTIDE SEQUENCE [LARGE SCALE GENOMIC DNA]</scope>
    <source>
        <strain evidence="1 2">K6</strain>
    </source>
</reference>
<gene>
    <name evidence="1" type="ORF">KIN_19970</name>
</gene>